<evidence type="ECO:0000259" key="6">
    <source>
        <dbReference type="PROSITE" id="PS51253"/>
    </source>
</evidence>
<keyword evidence="3 4" id="KW-0539">Nucleus</keyword>
<dbReference type="RefSeq" id="XP_050560081.1">
    <property type="nucleotide sequence ID" value="XM_050704124.1"/>
</dbReference>
<gene>
    <name evidence="8" type="primary">LOC126912362</name>
</gene>
<keyword evidence="7" id="KW-1185">Reference proteome</keyword>
<dbReference type="Gene3D" id="1.10.10.60">
    <property type="entry name" value="Homeodomain-like"/>
    <property type="match status" value="2"/>
</dbReference>
<protein>
    <submittedName>
        <fullName evidence="8">Jerky protein homolog-like</fullName>
    </submittedName>
</protein>
<evidence type="ECO:0000313" key="8">
    <source>
        <dbReference type="RefSeq" id="XP_050560081.1"/>
    </source>
</evidence>
<dbReference type="Proteomes" id="UP000829999">
    <property type="component" value="Chromosome 2"/>
</dbReference>
<feature type="domain" description="HTH CENPB-type" evidence="6">
    <location>
        <begin position="66"/>
        <end position="138"/>
    </location>
</feature>
<dbReference type="PROSITE" id="PS50960">
    <property type="entry name" value="HTH_PSQ"/>
    <property type="match status" value="1"/>
</dbReference>
<name>A0A9R0E6C0_SPOFR</name>
<dbReference type="SMART" id="SM00674">
    <property type="entry name" value="CENPB"/>
    <property type="match status" value="1"/>
</dbReference>
<dbReference type="PROSITE" id="PS51253">
    <property type="entry name" value="HTH_CENPB"/>
    <property type="match status" value="1"/>
</dbReference>
<feature type="domain" description="HTH psq-type" evidence="5">
    <location>
        <begin position="1"/>
        <end position="51"/>
    </location>
</feature>
<keyword evidence="2 4" id="KW-0238">DNA-binding</keyword>
<reference evidence="8" key="1">
    <citation type="submission" date="2025-08" db="UniProtKB">
        <authorList>
            <consortium name="RefSeq"/>
        </authorList>
    </citation>
    <scope>IDENTIFICATION</scope>
    <source>
        <tissue evidence="8">Whole larval tissue</tissue>
    </source>
</reference>
<feature type="DNA-binding region" description="H-T-H motif" evidence="4">
    <location>
        <begin position="27"/>
        <end position="47"/>
    </location>
</feature>
<evidence type="ECO:0000256" key="3">
    <source>
        <dbReference type="ARBA" id="ARBA00023242"/>
    </source>
</evidence>
<dbReference type="SUPFAM" id="SSF46689">
    <property type="entry name" value="Homeodomain-like"/>
    <property type="match status" value="2"/>
</dbReference>
<dbReference type="InterPro" id="IPR050863">
    <property type="entry name" value="CenT-Element_Derived"/>
</dbReference>
<dbReference type="InterPro" id="IPR009057">
    <property type="entry name" value="Homeodomain-like_sf"/>
</dbReference>
<evidence type="ECO:0000256" key="4">
    <source>
        <dbReference type="PROSITE-ProRule" id="PRU00320"/>
    </source>
</evidence>
<organism evidence="7 8">
    <name type="scientific">Spodoptera frugiperda</name>
    <name type="common">Fall armyworm</name>
    <dbReference type="NCBI Taxonomy" id="7108"/>
    <lineage>
        <taxon>Eukaryota</taxon>
        <taxon>Metazoa</taxon>
        <taxon>Ecdysozoa</taxon>
        <taxon>Arthropoda</taxon>
        <taxon>Hexapoda</taxon>
        <taxon>Insecta</taxon>
        <taxon>Pterygota</taxon>
        <taxon>Neoptera</taxon>
        <taxon>Endopterygota</taxon>
        <taxon>Lepidoptera</taxon>
        <taxon>Glossata</taxon>
        <taxon>Ditrysia</taxon>
        <taxon>Noctuoidea</taxon>
        <taxon>Noctuidae</taxon>
        <taxon>Amphipyrinae</taxon>
        <taxon>Spodoptera</taxon>
    </lineage>
</organism>
<dbReference type="PANTHER" id="PTHR19303:SF16">
    <property type="entry name" value="JERKY PROTEIN HOMOLOG-LIKE"/>
    <property type="match status" value="1"/>
</dbReference>
<dbReference type="GO" id="GO:0005634">
    <property type="term" value="C:nucleus"/>
    <property type="evidence" value="ECO:0007669"/>
    <property type="project" value="UniProtKB-SubCell"/>
</dbReference>
<proteinExistence type="predicted"/>
<dbReference type="Pfam" id="PF03221">
    <property type="entry name" value="HTH_Tnp_Tc5"/>
    <property type="match status" value="1"/>
</dbReference>
<dbReference type="InterPro" id="IPR006600">
    <property type="entry name" value="HTH_CenpB_DNA-bd_dom"/>
</dbReference>
<evidence type="ECO:0000256" key="2">
    <source>
        <dbReference type="ARBA" id="ARBA00023125"/>
    </source>
</evidence>
<dbReference type="GO" id="GO:0003677">
    <property type="term" value="F:DNA binding"/>
    <property type="evidence" value="ECO:0007669"/>
    <property type="project" value="UniProtKB-UniRule"/>
</dbReference>
<comment type="subcellular location">
    <subcellularLocation>
        <location evidence="1 4">Nucleus</location>
    </subcellularLocation>
</comment>
<evidence type="ECO:0000259" key="5">
    <source>
        <dbReference type="PROSITE" id="PS50960"/>
    </source>
</evidence>
<dbReference type="AlphaFoldDB" id="A0A9R0E6C0"/>
<dbReference type="PANTHER" id="PTHR19303">
    <property type="entry name" value="TRANSPOSON"/>
    <property type="match status" value="1"/>
</dbReference>
<dbReference type="Pfam" id="PF04218">
    <property type="entry name" value="CENP-B_N"/>
    <property type="match status" value="1"/>
</dbReference>
<dbReference type="OrthoDB" id="125347at2759"/>
<sequence length="278" mass="31644">MSKRKRVVLSLKDKINIIDSIKKGETGRKLADQYGVGTSTISDIKKNADSILSYTCKLDTQDGSKHRKMMKKPKNELLEDALYCWFLQKRSTGQPISGPLLCEKALELNKKIGGNESFVASNGWLYRFKSRHGIRELEIQGEKMSANVDAANSFKNNFKKNLDENNYDMDFVYNADETGLNWKSLPSKSLASRRENSAPVENILQEDETEENLDVENDAGPSHDEALHALETALKWFEKQTESDTVSLLQLKRIRDIAAMKRKSGLRQMTITKYFKPN</sequence>
<dbReference type="GeneID" id="126912362"/>
<dbReference type="InterPro" id="IPR007889">
    <property type="entry name" value="HTH_Psq"/>
</dbReference>
<evidence type="ECO:0000256" key="1">
    <source>
        <dbReference type="ARBA" id="ARBA00004123"/>
    </source>
</evidence>
<evidence type="ECO:0000313" key="7">
    <source>
        <dbReference type="Proteomes" id="UP000829999"/>
    </source>
</evidence>
<accession>A0A9R0E6C0</accession>